<sequence>MTTATPTTAAATTSSQRGAAPLTTVFTTPDFCAPLYWQDTVTPALSSSICMPPNFQQYWVYKWGFYSPGICPTGYTEGCAFPSSLAISDNGTPFYGGPIVTGETARICCPTGYTCLTGTAYSYSKCISTESWTTYWTTDYSNSVKQTTELATVFGLQVRWRESDLSILETDPT</sequence>
<dbReference type="InParanoid" id="A0A1Y2DGA5"/>
<gene>
    <name evidence="1" type="ORF">BCR38DRAFT_353317</name>
</gene>
<accession>A0A1Y2DGA5</accession>
<reference evidence="1 2" key="1">
    <citation type="submission" date="2016-07" db="EMBL/GenBank/DDBJ databases">
        <title>Pervasive Adenine N6-methylation of Active Genes in Fungi.</title>
        <authorList>
            <consortium name="DOE Joint Genome Institute"/>
            <person name="Mondo S.J."/>
            <person name="Dannebaum R.O."/>
            <person name="Kuo R.C."/>
            <person name="Labutti K."/>
            <person name="Haridas S."/>
            <person name="Kuo A."/>
            <person name="Salamov A."/>
            <person name="Ahrendt S.R."/>
            <person name="Lipzen A."/>
            <person name="Sullivan W."/>
            <person name="Andreopoulos W.B."/>
            <person name="Clum A."/>
            <person name="Lindquist E."/>
            <person name="Daum C."/>
            <person name="Ramamoorthy G.K."/>
            <person name="Gryganskyi A."/>
            <person name="Culley D."/>
            <person name="Magnuson J.K."/>
            <person name="James T.Y."/>
            <person name="O'Malley M.A."/>
            <person name="Stajich J.E."/>
            <person name="Spatafora J.W."/>
            <person name="Visel A."/>
            <person name="Grigoriev I.V."/>
        </authorList>
    </citation>
    <scope>NUCLEOTIDE SEQUENCE [LARGE SCALE GENOMIC DNA]</scope>
    <source>
        <strain evidence="1 2">CBS 129021</strain>
    </source>
</reference>
<feature type="non-terminal residue" evidence="1">
    <location>
        <position position="173"/>
    </location>
</feature>
<dbReference type="GeneID" id="63772984"/>
<dbReference type="RefSeq" id="XP_040711149.1">
    <property type="nucleotide sequence ID" value="XM_040856772.1"/>
</dbReference>
<dbReference type="OrthoDB" id="4770059at2759"/>
<protein>
    <submittedName>
        <fullName evidence="1">Uncharacterized protein</fullName>
    </submittedName>
</protein>
<proteinExistence type="predicted"/>
<keyword evidence="2" id="KW-1185">Reference proteome</keyword>
<dbReference type="EMBL" id="MCFJ01000017">
    <property type="protein sequence ID" value="ORY58114.1"/>
    <property type="molecule type" value="Genomic_DNA"/>
</dbReference>
<organism evidence="1 2">
    <name type="scientific">Pseudomassariella vexata</name>
    <dbReference type="NCBI Taxonomy" id="1141098"/>
    <lineage>
        <taxon>Eukaryota</taxon>
        <taxon>Fungi</taxon>
        <taxon>Dikarya</taxon>
        <taxon>Ascomycota</taxon>
        <taxon>Pezizomycotina</taxon>
        <taxon>Sordariomycetes</taxon>
        <taxon>Xylariomycetidae</taxon>
        <taxon>Amphisphaeriales</taxon>
        <taxon>Pseudomassariaceae</taxon>
        <taxon>Pseudomassariella</taxon>
    </lineage>
</organism>
<dbReference type="Proteomes" id="UP000193689">
    <property type="component" value="Unassembled WGS sequence"/>
</dbReference>
<evidence type="ECO:0000313" key="2">
    <source>
        <dbReference type="Proteomes" id="UP000193689"/>
    </source>
</evidence>
<name>A0A1Y2DGA5_9PEZI</name>
<evidence type="ECO:0000313" key="1">
    <source>
        <dbReference type="EMBL" id="ORY58114.1"/>
    </source>
</evidence>
<dbReference type="STRING" id="1141098.A0A1Y2DGA5"/>
<dbReference type="AlphaFoldDB" id="A0A1Y2DGA5"/>
<comment type="caution">
    <text evidence="1">The sequence shown here is derived from an EMBL/GenBank/DDBJ whole genome shotgun (WGS) entry which is preliminary data.</text>
</comment>